<protein>
    <submittedName>
        <fullName evidence="4">Spore protein SP21</fullName>
    </submittedName>
</protein>
<dbReference type="InterPro" id="IPR002068">
    <property type="entry name" value="A-crystallin/Hsp20_dom"/>
</dbReference>
<dbReference type="Pfam" id="PF00011">
    <property type="entry name" value="HSP20"/>
    <property type="match status" value="1"/>
</dbReference>
<reference evidence="4 5" key="1">
    <citation type="submission" date="2019-02" db="EMBL/GenBank/DDBJ databases">
        <title>Deep-cultivation of Planctomycetes and their phenomic and genomic characterization uncovers novel biology.</title>
        <authorList>
            <person name="Wiegand S."/>
            <person name="Jogler M."/>
            <person name="Boedeker C."/>
            <person name="Pinto D."/>
            <person name="Vollmers J."/>
            <person name="Rivas-Marin E."/>
            <person name="Kohn T."/>
            <person name="Peeters S.H."/>
            <person name="Heuer A."/>
            <person name="Rast P."/>
            <person name="Oberbeckmann S."/>
            <person name="Bunk B."/>
            <person name="Jeske O."/>
            <person name="Meyerdierks A."/>
            <person name="Storesund J.E."/>
            <person name="Kallscheuer N."/>
            <person name="Luecker S."/>
            <person name="Lage O.M."/>
            <person name="Pohl T."/>
            <person name="Merkel B.J."/>
            <person name="Hornburger P."/>
            <person name="Mueller R.-W."/>
            <person name="Bruemmer F."/>
            <person name="Labrenz M."/>
            <person name="Spormann A.M."/>
            <person name="Op den Camp H."/>
            <person name="Overmann J."/>
            <person name="Amann R."/>
            <person name="Jetten M.S.M."/>
            <person name="Mascher T."/>
            <person name="Medema M.H."/>
            <person name="Devos D.P."/>
            <person name="Kaster A.-K."/>
            <person name="Ovreas L."/>
            <person name="Rohde M."/>
            <person name="Galperin M.Y."/>
            <person name="Jogler C."/>
        </authorList>
    </citation>
    <scope>NUCLEOTIDE SEQUENCE [LARGE SCALE GENOMIC DNA]</scope>
    <source>
        <strain evidence="4 5">Mal4</strain>
    </source>
</reference>
<evidence type="ECO:0000313" key="4">
    <source>
        <dbReference type="EMBL" id="QDU38804.1"/>
    </source>
</evidence>
<dbReference type="PROSITE" id="PS01031">
    <property type="entry name" value="SHSP"/>
    <property type="match status" value="1"/>
</dbReference>
<dbReference type="Proteomes" id="UP000320496">
    <property type="component" value="Chromosome"/>
</dbReference>
<evidence type="ECO:0000313" key="5">
    <source>
        <dbReference type="Proteomes" id="UP000320496"/>
    </source>
</evidence>
<comment type="similarity">
    <text evidence="1 2">Belongs to the small heat shock protein (HSP20) family.</text>
</comment>
<evidence type="ECO:0000256" key="2">
    <source>
        <dbReference type="RuleBase" id="RU003616"/>
    </source>
</evidence>
<dbReference type="KEGG" id="mri:Mal4_31340"/>
<keyword evidence="5" id="KW-1185">Reference proteome</keyword>
<sequence>MNTTKNEVARTEGHEASVNSWSTVRPHVDIVETDDAFHLHVEMPGVNEERIEVELEQDLLTLRGTAERSGPDGYRLVYGDRRGRRFERTFRLPDEVNREQIEASVRDGVLTVTLGKVAEAVPKRIAVKRG</sequence>
<evidence type="ECO:0000256" key="1">
    <source>
        <dbReference type="PROSITE-ProRule" id="PRU00285"/>
    </source>
</evidence>
<feature type="domain" description="SHSP" evidence="3">
    <location>
        <begin position="19"/>
        <end position="130"/>
    </location>
</feature>
<dbReference type="RefSeq" id="WP_197443501.1">
    <property type="nucleotide sequence ID" value="NZ_CP036275.1"/>
</dbReference>
<evidence type="ECO:0000259" key="3">
    <source>
        <dbReference type="PROSITE" id="PS01031"/>
    </source>
</evidence>
<accession>A0A517Z8L1</accession>
<proteinExistence type="inferred from homology"/>
<name>A0A517Z8L1_9PLAN</name>
<dbReference type="CDD" id="cd06464">
    <property type="entry name" value="ACD_sHsps-like"/>
    <property type="match status" value="1"/>
</dbReference>
<dbReference type="Gene3D" id="2.60.40.790">
    <property type="match status" value="1"/>
</dbReference>
<gene>
    <name evidence="4" type="primary">hspA_3</name>
    <name evidence="4" type="ORF">Mal4_31340</name>
</gene>
<organism evidence="4 5">
    <name type="scientific">Maioricimonas rarisocia</name>
    <dbReference type="NCBI Taxonomy" id="2528026"/>
    <lineage>
        <taxon>Bacteria</taxon>
        <taxon>Pseudomonadati</taxon>
        <taxon>Planctomycetota</taxon>
        <taxon>Planctomycetia</taxon>
        <taxon>Planctomycetales</taxon>
        <taxon>Planctomycetaceae</taxon>
        <taxon>Maioricimonas</taxon>
    </lineage>
</organism>
<dbReference type="InterPro" id="IPR031107">
    <property type="entry name" value="Small_HSP"/>
</dbReference>
<dbReference type="PANTHER" id="PTHR11527">
    <property type="entry name" value="HEAT-SHOCK PROTEIN 20 FAMILY MEMBER"/>
    <property type="match status" value="1"/>
</dbReference>
<dbReference type="InterPro" id="IPR008978">
    <property type="entry name" value="HSP20-like_chaperone"/>
</dbReference>
<dbReference type="EMBL" id="CP036275">
    <property type="protein sequence ID" value="QDU38804.1"/>
    <property type="molecule type" value="Genomic_DNA"/>
</dbReference>
<dbReference type="SUPFAM" id="SSF49764">
    <property type="entry name" value="HSP20-like chaperones"/>
    <property type="match status" value="1"/>
</dbReference>
<dbReference type="AlphaFoldDB" id="A0A517Z8L1"/>